<sequence length="651" mass="70792">MPATLEFLFLDNNHLNGSNLIFPPHRKLKAVYIAGNRMTSLPETAFVNLEDVHLIDLYNNSFTSGFTLQIRVPSNQTNKDLNINSDIPPTVVMMSNPIDELSFAAARLNRRNLPMLQLEAAPHIQILENAQLHRAHAILITKLQTLPMLAMRPKMASMRVADVRVKFNKAGATFKGPLKGSTLTDHLMNTVEMGFRQLFVLALSISCVLAQNDSSTTLALSDVNETTLTLSTATILDVSNSTFAQKVSDLTDGTTISSKTISSSTVTPLSTDSASLCIRLADTVKTHKQKDAVSSNVTVSTFSLKRQIGATSTTVVIGQKDNGTLIIDTAYSTLEPASTSEIFDANELRRLSTTTKVSDLTDGTTTSSSQPILSSTVTPVLTDAASVATPVTDNKANDVSSTNDVNTDVTVAPISSESQTESAITTLMIAPKENVTLINDTVHSTLEPASTLEAFNDSESNLTDAANAVTTAFDDVSISATESNSVNTDVTVASVSSESQTILTSTTVVFQQQENNTLINDAVHTTLEPVSTMEFSTELTRLLTTSATSKNLKTTTALPLKKVLRTTTTLSPLPSRNNNHRQSFESNEYHYDRNGVKHNFKHLPDVSQETDVVVIETPYGPVFIPFDKQTIRKIINKNRHVRRGNRRSAWQ</sequence>
<accession>A0A7E4W2S1</accession>
<dbReference type="AlphaFoldDB" id="A0A7E4W2S1"/>
<organism evidence="1 2">
    <name type="scientific">Panagrellus redivivus</name>
    <name type="common">Microworm</name>
    <dbReference type="NCBI Taxonomy" id="6233"/>
    <lineage>
        <taxon>Eukaryota</taxon>
        <taxon>Metazoa</taxon>
        <taxon>Ecdysozoa</taxon>
        <taxon>Nematoda</taxon>
        <taxon>Chromadorea</taxon>
        <taxon>Rhabditida</taxon>
        <taxon>Tylenchina</taxon>
        <taxon>Panagrolaimomorpha</taxon>
        <taxon>Panagrolaimoidea</taxon>
        <taxon>Panagrolaimidae</taxon>
        <taxon>Panagrellus</taxon>
    </lineage>
</organism>
<proteinExistence type="predicted"/>
<dbReference type="Proteomes" id="UP000492821">
    <property type="component" value="Unassembled WGS sequence"/>
</dbReference>
<reference evidence="2" key="2">
    <citation type="submission" date="2020-10" db="UniProtKB">
        <authorList>
            <consortium name="WormBaseParasite"/>
        </authorList>
    </citation>
    <scope>IDENTIFICATION</scope>
</reference>
<keyword evidence="1" id="KW-1185">Reference proteome</keyword>
<protein>
    <submittedName>
        <fullName evidence="2">LRRCT domain-containing protein</fullName>
    </submittedName>
</protein>
<dbReference type="WBParaSite" id="Pan_g5451.t1">
    <property type="protein sequence ID" value="Pan_g5451.t1"/>
    <property type="gene ID" value="Pan_g5451"/>
</dbReference>
<dbReference type="SUPFAM" id="SSF52058">
    <property type="entry name" value="L domain-like"/>
    <property type="match status" value="1"/>
</dbReference>
<dbReference type="InterPro" id="IPR032675">
    <property type="entry name" value="LRR_dom_sf"/>
</dbReference>
<evidence type="ECO:0000313" key="1">
    <source>
        <dbReference type="Proteomes" id="UP000492821"/>
    </source>
</evidence>
<dbReference type="Gene3D" id="3.80.10.10">
    <property type="entry name" value="Ribonuclease Inhibitor"/>
    <property type="match status" value="1"/>
</dbReference>
<reference evidence="1" key="1">
    <citation type="journal article" date="2013" name="Genetics">
        <title>The draft genome and transcriptome of Panagrellus redivivus are shaped by the harsh demands of a free-living lifestyle.</title>
        <authorList>
            <person name="Srinivasan J."/>
            <person name="Dillman A.R."/>
            <person name="Macchietto M.G."/>
            <person name="Heikkinen L."/>
            <person name="Lakso M."/>
            <person name="Fracchia K.M."/>
            <person name="Antoshechkin I."/>
            <person name="Mortazavi A."/>
            <person name="Wong G."/>
            <person name="Sternberg P.W."/>
        </authorList>
    </citation>
    <scope>NUCLEOTIDE SEQUENCE [LARGE SCALE GENOMIC DNA]</scope>
    <source>
        <strain evidence="1">MT8872</strain>
    </source>
</reference>
<evidence type="ECO:0000313" key="2">
    <source>
        <dbReference type="WBParaSite" id="Pan_g5451.t1"/>
    </source>
</evidence>
<name>A0A7E4W2S1_PANRE</name>